<protein>
    <submittedName>
        <fullName evidence="13">Outer membrane receptor for ferrienterochelin</fullName>
    </submittedName>
</protein>
<gene>
    <name evidence="13" type="ORF">SFOMI_4289</name>
</gene>
<evidence type="ECO:0000256" key="10">
    <source>
        <dbReference type="SAM" id="SignalP"/>
    </source>
</evidence>
<dbReference type="RefSeq" id="WP_099186549.1">
    <property type="nucleotide sequence ID" value="NZ_BEWI01000032.1"/>
</dbReference>
<comment type="subcellular location">
    <subcellularLocation>
        <location evidence="1 8">Cell outer membrane</location>
        <topology evidence="1 8">Multi-pass membrane protein</topology>
    </subcellularLocation>
</comment>
<evidence type="ECO:0000313" key="14">
    <source>
        <dbReference type="Proteomes" id="UP000221538"/>
    </source>
</evidence>
<keyword evidence="13" id="KW-0675">Receptor</keyword>
<evidence type="ECO:0000259" key="11">
    <source>
        <dbReference type="Pfam" id="PF00593"/>
    </source>
</evidence>
<evidence type="ECO:0000256" key="2">
    <source>
        <dbReference type="ARBA" id="ARBA00022448"/>
    </source>
</evidence>
<feature type="domain" description="TonB-dependent receptor-like beta-barrel" evidence="11">
    <location>
        <begin position="314"/>
        <end position="813"/>
    </location>
</feature>
<feature type="domain" description="TonB-dependent receptor plug" evidence="12">
    <location>
        <begin position="56"/>
        <end position="178"/>
    </location>
</feature>
<accession>A0A292ZLG2</accession>
<keyword evidence="5 9" id="KW-0798">TonB box</keyword>
<dbReference type="EMBL" id="BEWI01000032">
    <property type="protein sequence ID" value="GAY23711.1"/>
    <property type="molecule type" value="Genomic_DNA"/>
</dbReference>
<proteinExistence type="inferred from homology"/>
<dbReference type="SUPFAM" id="SSF56935">
    <property type="entry name" value="Porins"/>
    <property type="match status" value="1"/>
</dbReference>
<dbReference type="InterPro" id="IPR012910">
    <property type="entry name" value="Plug_dom"/>
</dbReference>
<comment type="similarity">
    <text evidence="8 9">Belongs to the TonB-dependent receptor family.</text>
</comment>
<dbReference type="InterPro" id="IPR000531">
    <property type="entry name" value="Beta-barrel_TonB"/>
</dbReference>
<keyword evidence="10" id="KW-0732">Signal</keyword>
<dbReference type="PANTHER" id="PTHR47234:SF3">
    <property type="entry name" value="SECRETIN_TONB SHORT N-TERMINAL DOMAIN-CONTAINING PROTEIN"/>
    <property type="match status" value="1"/>
</dbReference>
<dbReference type="AlphaFoldDB" id="A0A292ZLG2"/>
<dbReference type="InterPro" id="IPR039426">
    <property type="entry name" value="TonB-dep_rcpt-like"/>
</dbReference>
<comment type="caution">
    <text evidence="13">The sequence shown here is derived from an EMBL/GenBank/DDBJ whole genome shotgun (WGS) entry which is preliminary data.</text>
</comment>
<dbReference type="Pfam" id="PF00593">
    <property type="entry name" value="TonB_dep_Rec_b-barrel"/>
    <property type="match status" value="1"/>
</dbReference>
<keyword evidence="7 8" id="KW-0998">Cell outer membrane</keyword>
<dbReference type="Pfam" id="PF07715">
    <property type="entry name" value="Plug"/>
    <property type="match status" value="1"/>
</dbReference>
<keyword evidence="6 8" id="KW-0472">Membrane</keyword>
<keyword evidence="4 8" id="KW-0812">Transmembrane</keyword>
<feature type="chain" id="PRO_5012471564" evidence="10">
    <location>
        <begin position="26"/>
        <end position="859"/>
    </location>
</feature>
<dbReference type="InterPro" id="IPR036942">
    <property type="entry name" value="Beta-barrel_TonB_sf"/>
</dbReference>
<sequence>MHSVKIWAGAGVALAAVALAQGAQAQAQPADNAAAAAASERDAIIVTGTRRTDRTVSESAVPVDVFSAGDLASQATSDIKAAIKNLVPSFNLQRNALFDGSAFVRPPTLRGLPPDETLVLINGKRVHRSALVQVSGGSLAAGSQSADLSQIPGAAVQRVEVLRDGAAAQYGSDAIAGVINFALKSNAEGLSLNARYGEYYEGDGRDIQLSGNWGLKLGNEGGFINLTGEYINAHDTNRAVQRPDAVVLETLGYDVKQPVTKFGSPDTEAYRFFVNAELPLGDDALYFFGNYGYSDQVIDFNYRRPIAVATTGPAGTPFTFGKSISLYYLDRNADGTWNADGRTWNDANIFPNGFTPRFRSTNTDISAVGGYKGEIGGLHYDASIGYGQNRIKYYISDTFNPSLGPDSPTDFYDGSLEQRELNANLDLSYPLEIGLASPLNIAGGFEYRRESFLIGAGDAASYTQGIYASQTVRRADGSTFLVTHPVGSNGFPGYGPTSIVDRSRASQAAYLDLEVDVTPRFTLGGAVRYEHYDDFGGTTNVKATARYAFSDAIALRGAASTGFRAPTPGQLYLRNLQTSFIGTNPVPVQIATLSPEDAAARYYGATALKPEESVNFSGGLVLTPTPSFTITADYYNIKVTNRIGLTSRVSVTDADRVQLAALGVVDPNSLGAVQYFTNGFGTRTQGVDFVANYRANTGWGKLGSSLAVNYNRTKLSYRRTITLPGGRSLQLIDDERKRDIETLLPRWRGVFTQTAEAGPVDVVARANYFGKFTNNQIASNGGNKTFGAEVSFDLEVGVKVADKFRIAVGGENIFDNYPDRETRLLYPSTGAPASGFVYPDASPLGVLGGFWYLRVSAEL</sequence>
<evidence type="ECO:0000256" key="6">
    <source>
        <dbReference type="ARBA" id="ARBA00023136"/>
    </source>
</evidence>
<reference evidence="13 14" key="2">
    <citation type="journal article" date="2013" name="Environ. Sci. Technol.">
        <title>The 4-tert-butylphenol-utilizing bacterium Sphingobium fuliginis OMI can degrade bisphenols via phenolic ring hydroxylation and meta-cleavage pathway.</title>
        <authorList>
            <person name="Ogata Y."/>
            <person name="Goda S."/>
            <person name="Toyama T."/>
            <person name="Sei K."/>
            <person name="Ike M."/>
        </authorList>
    </citation>
    <scope>NUCLEOTIDE SEQUENCE [LARGE SCALE GENOMIC DNA]</scope>
    <source>
        <strain evidence="13 14">OMI</strain>
    </source>
</reference>
<feature type="signal peptide" evidence="10">
    <location>
        <begin position="1"/>
        <end position="25"/>
    </location>
</feature>
<evidence type="ECO:0000313" key="13">
    <source>
        <dbReference type="EMBL" id="GAY23711.1"/>
    </source>
</evidence>
<evidence type="ECO:0000256" key="8">
    <source>
        <dbReference type="PROSITE-ProRule" id="PRU01360"/>
    </source>
</evidence>
<dbReference type="PROSITE" id="PS52016">
    <property type="entry name" value="TONB_DEPENDENT_REC_3"/>
    <property type="match status" value="1"/>
</dbReference>
<evidence type="ECO:0000256" key="1">
    <source>
        <dbReference type="ARBA" id="ARBA00004571"/>
    </source>
</evidence>
<keyword evidence="3 8" id="KW-1134">Transmembrane beta strand</keyword>
<name>A0A292ZLG2_SPHSA</name>
<keyword evidence="2 8" id="KW-0813">Transport</keyword>
<reference evidence="13 14" key="1">
    <citation type="journal article" date="2013" name="Biodegradation">
        <title>Occurrence of 4-tert-butylphenol (4-t-BP) biodegradation in an aquatic sample caused by the presence of Spirodela polyrrhiza and isolation of a 4-t-BP-utilizing bacterium.</title>
        <authorList>
            <person name="Ogata Y."/>
            <person name="Toyama T."/>
            <person name="Yu N."/>
            <person name="Wang X."/>
            <person name="Sei K."/>
            <person name="Ike M."/>
        </authorList>
    </citation>
    <scope>NUCLEOTIDE SEQUENCE [LARGE SCALE GENOMIC DNA]</scope>
    <source>
        <strain evidence="13 14">OMI</strain>
    </source>
</reference>
<dbReference type="PANTHER" id="PTHR47234">
    <property type="match status" value="1"/>
</dbReference>
<evidence type="ECO:0000256" key="3">
    <source>
        <dbReference type="ARBA" id="ARBA00022452"/>
    </source>
</evidence>
<dbReference type="Gene3D" id="2.40.170.20">
    <property type="entry name" value="TonB-dependent receptor, beta-barrel domain"/>
    <property type="match status" value="1"/>
</dbReference>
<dbReference type="InterPro" id="IPR037066">
    <property type="entry name" value="Plug_dom_sf"/>
</dbReference>
<dbReference type="CDD" id="cd01347">
    <property type="entry name" value="ligand_gated_channel"/>
    <property type="match status" value="1"/>
</dbReference>
<dbReference type="GO" id="GO:0009279">
    <property type="term" value="C:cell outer membrane"/>
    <property type="evidence" value="ECO:0007669"/>
    <property type="project" value="UniProtKB-SubCell"/>
</dbReference>
<organism evidence="13 14">
    <name type="scientific">Sphingobium fuliginis (strain ATCC 27551)</name>
    <dbReference type="NCBI Taxonomy" id="336203"/>
    <lineage>
        <taxon>Bacteria</taxon>
        <taxon>Pseudomonadati</taxon>
        <taxon>Pseudomonadota</taxon>
        <taxon>Alphaproteobacteria</taxon>
        <taxon>Sphingomonadales</taxon>
        <taxon>Sphingomonadaceae</taxon>
        <taxon>Sphingobium</taxon>
    </lineage>
</organism>
<evidence type="ECO:0000259" key="12">
    <source>
        <dbReference type="Pfam" id="PF07715"/>
    </source>
</evidence>
<dbReference type="Gene3D" id="2.170.130.10">
    <property type="entry name" value="TonB-dependent receptor, plug domain"/>
    <property type="match status" value="1"/>
</dbReference>
<evidence type="ECO:0000256" key="9">
    <source>
        <dbReference type="RuleBase" id="RU003357"/>
    </source>
</evidence>
<dbReference type="Proteomes" id="UP000221538">
    <property type="component" value="Unassembled WGS sequence"/>
</dbReference>
<evidence type="ECO:0000256" key="5">
    <source>
        <dbReference type="ARBA" id="ARBA00023077"/>
    </source>
</evidence>
<evidence type="ECO:0000256" key="4">
    <source>
        <dbReference type="ARBA" id="ARBA00022692"/>
    </source>
</evidence>
<evidence type="ECO:0000256" key="7">
    <source>
        <dbReference type="ARBA" id="ARBA00023237"/>
    </source>
</evidence>